<evidence type="ECO:0000313" key="6">
    <source>
        <dbReference type="EMBL" id="WAR46813.1"/>
    </source>
</evidence>
<dbReference type="PANTHER" id="PTHR30469:SF11">
    <property type="entry name" value="BLL4320 PROTEIN"/>
    <property type="match status" value="1"/>
</dbReference>
<evidence type="ECO:0000259" key="3">
    <source>
        <dbReference type="Pfam" id="PF25917"/>
    </source>
</evidence>
<dbReference type="NCBIfam" id="TIGR01730">
    <property type="entry name" value="RND_mfp"/>
    <property type="match status" value="1"/>
</dbReference>
<feature type="domain" description="CusB-like beta-barrel" evidence="4">
    <location>
        <begin position="197"/>
        <end position="273"/>
    </location>
</feature>
<dbReference type="PANTHER" id="PTHR30469">
    <property type="entry name" value="MULTIDRUG RESISTANCE PROTEIN MDTA"/>
    <property type="match status" value="1"/>
</dbReference>
<dbReference type="Pfam" id="PF25876">
    <property type="entry name" value="HH_MFP_RND"/>
    <property type="match status" value="1"/>
</dbReference>
<dbReference type="InterPro" id="IPR058625">
    <property type="entry name" value="MdtA-like_BSH"/>
</dbReference>
<feature type="domain" description="Multidrug resistance protein MdtA-like barrel-sandwich hybrid" evidence="3">
    <location>
        <begin position="68"/>
        <end position="186"/>
    </location>
</feature>
<dbReference type="SUPFAM" id="SSF111369">
    <property type="entry name" value="HlyD-like secretion proteins"/>
    <property type="match status" value="1"/>
</dbReference>
<dbReference type="InterPro" id="IPR058624">
    <property type="entry name" value="MdtA-like_HH"/>
</dbReference>
<dbReference type="InterPro" id="IPR058637">
    <property type="entry name" value="YknX-like_C"/>
</dbReference>
<protein>
    <submittedName>
        <fullName evidence="6">Efflux RND transporter periplasmic adaptor subunit</fullName>
    </submittedName>
</protein>
<evidence type="ECO:0000313" key="7">
    <source>
        <dbReference type="Proteomes" id="UP001162780"/>
    </source>
</evidence>
<dbReference type="Pfam" id="PF25989">
    <property type="entry name" value="YknX_C"/>
    <property type="match status" value="1"/>
</dbReference>
<name>A0ABY7GQN8_9GAMM</name>
<accession>A0ABY7GQN8</accession>
<gene>
    <name evidence="6" type="ORF">NM686_009965</name>
</gene>
<sequence>MIKRIFIVLSLTLLILGALFGLRFYQIGQAISQMKPPPPAVVAAAAVTSEHWGGALTAVGSLTAVAGVDVSNEAAGKVKALHFESGQSVKKGQLLIELDADTDVAELQGLEAELEFAQVRFERSAKMIEKKYVSRSDYDQHKAMLDQASAAVQAKKTLIAKKSIRAPFSGELGIRQVDLGQYLAEGSGIVRLQALEPVYLDFSLPERYIAQLASQQNVIATVQAYPDKRFVGQITAISPAVERDTRSLKIRAEVPNRDRLLRPGMFAQVQIESGVTQPVLTLPDTAISYNPYGDSVFLIEQTGDGLTVQNRQVVTGQRRQGRVEIVSGLREGDKVVSAGQIKLRNGMQVSIDSQPAPGEREASR</sequence>
<reference evidence="6" key="1">
    <citation type="submission" date="2022-11" db="EMBL/GenBank/DDBJ databases">
        <title>Methylomonas rapida sp. nov., Carotenoid-Producing Obligate Methanotrophs with High Growth Characteristics and Biotechnological Potential.</title>
        <authorList>
            <person name="Tikhonova E.N."/>
            <person name="Suleimanov R.Z."/>
            <person name="Miroshnikov K."/>
            <person name="Oshkin I.Y."/>
            <person name="Belova S.E."/>
            <person name="Danilova O.V."/>
            <person name="Ashikhmin A."/>
            <person name="Konopkin A."/>
            <person name="But S.Y."/>
            <person name="Khmelenina V.N."/>
            <person name="Kuznetsov N."/>
            <person name="Pimenov N.V."/>
            <person name="Dedysh S.N."/>
        </authorList>
    </citation>
    <scope>NUCLEOTIDE SEQUENCE</scope>
    <source>
        <strain evidence="6">MP1</strain>
    </source>
</reference>
<feature type="domain" description="YknX-like C-terminal permuted SH3-like" evidence="5">
    <location>
        <begin position="279"/>
        <end position="350"/>
    </location>
</feature>
<proteinExistence type="inferred from homology"/>
<dbReference type="Proteomes" id="UP001162780">
    <property type="component" value="Chromosome"/>
</dbReference>
<comment type="similarity">
    <text evidence="1">Belongs to the membrane fusion protein (MFP) (TC 8.A.1) family.</text>
</comment>
<dbReference type="Pfam" id="PF25917">
    <property type="entry name" value="BSH_RND"/>
    <property type="match status" value="1"/>
</dbReference>
<organism evidence="6 7">
    <name type="scientific">Methylomonas rapida</name>
    <dbReference type="NCBI Taxonomy" id="2963939"/>
    <lineage>
        <taxon>Bacteria</taxon>
        <taxon>Pseudomonadati</taxon>
        <taxon>Pseudomonadota</taxon>
        <taxon>Gammaproteobacteria</taxon>
        <taxon>Methylococcales</taxon>
        <taxon>Methylococcaceae</taxon>
        <taxon>Methylomonas</taxon>
    </lineage>
</organism>
<dbReference type="Gene3D" id="2.40.50.100">
    <property type="match status" value="1"/>
</dbReference>
<dbReference type="RefSeq" id="WP_255187723.1">
    <property type="nucleotide sequence ID" value="NZ_CP113517.1"/>
</dbReference>
<evidence type="ECO:0000259" key="5">
    <source>
        <dbReference type="Pfam" id="PF25989"/>
    </source>
</evidence>
<evidence type="ECO:0000259" key="4">
    <source>
        <dbReference type="Pfam" id="PF25954"/>
    </source>
</evidence>
<dbReference type="Gene3D" id="2.40.30.170">
    <property type="match status" value="1"/>
</dbReference>
<evidence type="ECO:0000256" key="1">
    <source>
        <dbReference type="ARBA" id="ARBA00009477"/>
    </source>
</evidence>
<dbReference type="Gene3D" id="2.40.420.20">
    <property type="match status" value="1"/>
</dbReference>
<dbReference type="Pfam" id="PF25954">
    <property type="entry name" value="Beta-barrel_RND_2"/>
    <property type="match status" value="1"/>
</dbReference>
<dbReference type="InterPro" id="IPR006143">
    <property type="entry name" value="RND_pump_MFP"/>
</dbReference>
<evidence type="ECO:0000259" key="2">
    <source>
        <dbReference type="Pfam" id="PF25876"/>
    </source>
</evidence>
<feature type="domain" description="Multidrug resistance protein MdtA-like alpha-helical hairpin" evidence="2">
    <location>
        <begin position="105"/>
        <end position="157"/>
    </location>
</feature>
<dbReference type="Gene3D" id="1.10.287.470">
    <property type="entry name" value="Helix hairpin bin"/>
    <property type="match status" value="1"/>
</dbReference>
<keyword evidence="7" id="KW-1185">Reference proteome</keyword>
<dbReference type="InterPro" id="IPR058792">
    <property type="entry name" value="Beta-barrel_RND_2"/>
</dbReference>
<dbReference type="EMBL" id="CP113517">
    <property type="protein sequence ID" value="WAR46813.1"/>
    <property type="molecule type" value="Genomic_DNA"/>
</dbReference>